<feature type="transmembrane region" description="Helical" evidence="1">
    <location>
        <begin position="21"/>
        <end position="42"/>
    </location>
</feature>
<gene>
    <name evidence="2" type="ORF">LOM8899_01180</name>
</gene>
<accession>A0A238LBN7</accession>
<proteinExistence type="predicted"/>
<dbReference type="InterPro" id="IPR017495">
    <property type="entry name" value="PuhC"/>
</dbReference>
<dbReference type="EMBL" id="FXZK01000001">
    <property type="protein sequence ID" value="SMY07048.1"/>
    <property type="molecule type" value="Genomic_DNA"/>
</dbReference>
<evidence type="ECO:0008006" key="4">
    <source>
        <dbReference type="Google" id="ProtNLM"/>
    </source>
</evidence>
<evidence type="ECO:0000313" key="3">
    <source>
        <dbReference type="Proteomes" id="UP000201613"/>
    </source>
</evidence>
<reference evidence="2 3" key="1">
    <citation type="submission" date="2017-05" db="EMBL/GenBank/DDBJ databases">
        <authorList>
            <person name="Song R."/>
            <person name="Chenine A.L."/>
            <person name="Ruprecht R.M."/>
        </authorList>
    </citation>
    <scope>NUCLEOTIDE SEQUENCE [LARGE SCALE GENOMIC DNA]</scope>
    <source>
        <strain evidence="2 3">CECT 8899</strain>
    </source>
</reference>
<sequence length="154" mass="16081">MPTFNQGIPMKHAAEEMVPRPLVYAMFALMLGAVGLVGYAQLSGMPKVGVLAEAPIVQERSVVLLGDRNGAYVVTDTTGTVIAASSDEKSGFIGVVGMVIKRERHTLGLAPDAPVRIARRGNGNISIIDDSSGLTVELIGYGADNVAAFGNLLN</sequence>
<organism evidence="2 3">
    <name type="scientific">Flavimaricola marinus</name>
    <dbReference type="NCBI Taxonomy" id="1819565"/>
    <lineage>
        <taxon>Bacteria</taxon>
        <taxon>Pseudomonadati</taxon>
        <taxon>Pseudomonadota</taxon>
        <taxon>Alphaproteobacteria</taxon>
        <taxon>Rhodobacterales</taxon>
        <taxon>Paracoccaceae</taxon>
        <taxon>Flavimaricola</taxon>
    </lineage>
</organism>
<name>A0A238LBN7_9RHOB</name>
<keyword evidence="1" id="KW-1133">Transmembrane helix</keyword>
<dbReference type="RefSeq" id="WP_245820444.1">
    <property type="nucleotide sequence ID" value="NZ_FXZK01000001.1"/>
</dbReference>
<keyword evidence="1" id="KW-0812">Transmembrane</keyword>
<evidence type="ECO:0000256" key="1">
    <source>
        <dbReference type="SAM" id="Phobius"/>
    </source>
</evidence>
<dbReference type="AlphaFoldDB" id="A0A238LBN7"/>
<evidence type="ECO:0000313" key="2">
    <source>
        <dbReference type="EMBL" id="SMY07048.1"/>
    </source>
</evidence>
<dbReference type="NCBIfam" id="TIGR03054">
    <property type="entry name" value="photo_alph_chp1"/>
    <property type="match status" value="1"/>
</dbReference>
<protein>
    <recommendedName>
        <fullName evidence="4">Photosynthetic complex assembly protein</fullName>
    </recommendedName>
</protein>
<keyword evidence="1" id="KW-0472">Membrane</keyword>
<keyword evidence="3" id="KW-1185">Reference proteome</keyword>
<dbReference type="Proteomes" id="UP000201613">
    <property type="component" value="Unassembled WGS sequence"/>
</dbReference>